<evidence type="ECO:0000313" key="2">
    <source>
        <dbReference type="Proteomes" id="UP000193925"/>
    </source>
</evidence>
<organism evidence="1 2">
    <name type="scientific">Acidithiobacillus ferrivorans</name>
    <dbReference type="NCBI Taxonomy" id="160808"/>
    <lineage>
        <taxon>Bacteria</taxon>
        <taxon>Pseudomonadati</taxon>
        <taxon>Pseudomonadota</taxon>
        <taxon>Acidithiobacillia</taxon>
        <taxon>Acidithiobacillales</taxon>
        <taxon>Acidithiobacillaceae</taxon>
        <taxon>Acidithiobacillus</taxon>
    </lineage>
</organism>
<sequence>MMYHTTSISPYNVIEAAGTAVLTLTEGLEKEEFLASRLTRAETRRQLRLMSAAALLLSAEIHALMVEIDWDGWRTLDQRLATSDQAADILLWLAVRALAPDTLMWLRVYRKNQPEWFKEDN</sequence>
<proteinExistence type="predicted"/>
<dbReference type="RefSeq" id="WP_231551141.1">
    <property type="nucleotide sequence ID" value="NZ_CCCS020000035.1"/>
</dbReference>
<evidence type="ECO:0000313" key="1">
    <source>
        <dbReference type="EMBL" id="SMH64265.1"/>
    </source>
</evidence>
<keyword evidence="2" id="KW-1185">Reference proteome</keyword>
<accession>A0ABY1MKH9</accession>
<protein>
    <submittedName>
        <fullName evidence="1">Uncharacterized protein</fullName>
    </submittedName>
</protein>
<name>A0ABY1MKH9_9PROT</name>
<dbReference type="Proteomes" id="UP000193925">
    <property type="component" value="Chromosome AFERRI"/>
</dbReference>
<gene>
    <name evidence="1" type="ORF">AFERRI_10298</name>
</gene>
<reference evidence="1 2" key="1">
    <citation type="submission" date="2017-03" db="EMBL/GenBank/DDBJ databases">
        <authorList>
            <person name="Regsiter A."/>
            <person name="William W."/>
        </authorList>
    </citation>
    <scope>NUCLEOTIDE SEQUENCE [LARGE SCALE GENOMIC DNA]</scope>
    <source>
        <strain evidence="1">PRJEB5721</strain>
    </source>
</reference>
<dbReference type="EMBL" id="LT841305">
    <property type="protein sequence ID" value="SMH64265.1"/>
    <property type="molecule type" value="Genomic_DNA"/>
</dbReference>